<dbReference type="PANTHER" id="PTHR43355:SF2">
    <property type="entry name" value="FLAVIN REDUCTASE (NADPH)"/>
    <property type="match status" value="1"/>
</dbReference>
<feature type="domain" description="NAD(P)-binding" evidence="2">
    <location>
        <begin position="7"/>
        <end position="201"/>
    </location>
</feature>
<dbReference type="InterPro" id="IPR016040">
    <property type="entry name" value="NAD(P)-bd_dom"/>
</dbReference>
<dbReference type="SUPFAM" id="SSF51735">
    <property type="entry name" value="NAD(P)-binding Rossmann-fold domains"/>
    <property type="match status" value="1"/>
</dbReference>
<accession>A0AA39GPP0</accession>
<sequence>MHYLVIGASGRSGQLVIEEALRKGHSVTALVRTPESLPSADISKAIAANTDSAIDAVLFTMASRRVSDNPFAAPHPTDFQPLLLSDSARNAMAAMRAASPPVKKIVFMSSVGTGESYVNVNFLMRFMFSRTNMRYSREDHDAAYQELREAKDITYVSVRPWMLADGEAQHVKVYPDDGSGAGFMPKISRSSVAAFMVQAAETSEYDGRAPVITN</sequence>
<dbReference type="Gene3D" id="3.40.50.720">
    <property type="entry name" value="NAD(P)-binding Rossmann-like Domain"/>
    <property type="match status" value="1"/>
</dbReference>
<comment type="similarity">
    <text evidence="1">Belongs to the avfA family.</text>
</comment>
<evidence type="ECO:0000313" key="3">
    <source>
        <dbReference type="EMBL" id="KAK0391275.1"/>
    </source>
</evidence>
<dbReference type="GO" id="GO:0004074">
    <property type="term" value="F:biliverdin reductase [NAD(P)H] activity"/>
    <property type="evidence" value="ECO:0007669"/>
    <property type="project" value="TreeGrafter"/>
</dbReference>
<dbReference type="GO" id="GO:0042602">
    <property type="term" value="F:riboflavin reductase (NADPH) activity"/>
    <property type="evidence" value="ECO:0007669"/>
    <property type="project" value="TreeGrafter"/>
</dbReference>
<dbReference type="AlphaFoldDB" id="A0AA39GPP0"/>
<dbReference type="InterPro" id="IPR036291">
    <property type="entry name" value="NAD(P)-bd_dom_sf"/>
</dbReference>
<dbReference type="PANTHER" id="PTHR43355">
    <property type="entry name" value="FLAVIN REDUCTASE (NADPH)"/>
    <property type="match status" value="1"/>
</dbReference>
<organism evidence="3 4">
    <name type="scientific">Sarocladium strictum</name>
    <name type="common">Black bundle disease fungus</name>
    <name type="synonym">Acremonium strictum</name>
    <dbReference type="NCBI Taxonomy" id="5046"/>
    <lineage>
        <taxon>Eukaryota</taxon>
        <taxon>Fungi</taxon>
        <taxon>Dikarya</taxon>
        <taxon>Ascomycota</taxon>
        <taxon>Pezizomycotina</taxon>
        <taxon>Sordariomycetes</taxon>
        <taxon>Hypocreomycetidae</taxon>
        <taxon>Hypocreales</taxon>
        <taxon>Sarocladiaceae</taxon>
        <taxon>Sarocladium</taxon>
    </lineage>
</organism>
<dbReference type="Proteomes" id="UP001175261">
    <property type="component" value="Unassembled WGS sequence"/>
</dbReference>
<gene>
    <name evidence="3" type="ORF">NLU13_0776</name>
</gene>
<dbReference type="EMBL" id="JAPDFR010000001">
    <property type="protein sequence ID" value="KAK0391275.1"/>
    <property type="molecule type" value="Genomic_DNA"/>
</dbReference>
<protein>
    <recommendedName>
        <fullName evidence="2">NAD(P)-binding domain-containing protein</fullName>
    </recommendedName>
</protein>
<name>A0AA39GPP0_SARSR</name>
<comment type="caution">
    <text evidence="3">The sequence shown here is derived from an EMBL/GenBank/DDBJ whole genome shotgun (WGS) entry which is preliminary data.</text>
</comment>
<dbReference type="Pfam" id="PF13460">
    <property type="entry name" value="NAD_binding_10"/>
    <property type="match status" value="1"/>
</dbReference>
<evidence type="ECO:0000313" key="4">
    <source>
        <dbReference type="Proteomes" id="UP001175261"/>
    </source>
</evidence>
<dbReference type="InterPro" id="IPR051606">
    <property type="entry name" value="Polyketide_Oxido-like"/>
</dbReference>
<evidence type="ECO:0000256" key="1">
    <source>
        <dbReference type="ARBA" id="ARBA00038376"/>
    </source>
</evidence>
<keyword evidence="4" id="KW-1185">Reference proteome</keyword>
<evidence type="ECO:0000259" key="2">
    <source>
        <dbReference type="Pfam" id="PF13460"/>
    </source>
</evidence>
<reference evidence="3" key="1">
    <citation type="submission" date="2022-10" db="EMBL/GenBank/DDBJ databases">
        <title>Determination and structural analysis of whole genome sequence of Sarocladium strictum F4-1.</title>
        <authorList>
            <person name="Hu L."/>
            <person name="Jiang Y."/>
        </authorList>
    </citation>
    <scope>NUCLEOTIDE SEQUENCE</scope>
    <source>
        <strain evidence="3">F4-1</strain>
    </source>
</reference>
<proteinExistence type="inferred from homology"/>